<dbReference type="OrthoDB" id="1247236at2"/>
<proteinExistence type="predicted"/>
<dbReference type="RefSeq" id="WP_140000342.1">
    <property type="nucleotide sequence ID" value="NZ_VFJE01000053.1"/>
</dbReference>
<reference evidence="1 2" key="1">
    <citation type="submission" date="2019-06" db="EMBL/GenBank/DDBJ databases">
        <title>Flavobacterium sp. MaA-Y11 from geoumgang.</title>
        <authorList>
            <person name="Jeong S."/>
        </authorList>
    </citation>
    <scope>NUCLEOTIDE SEQUENCE [LARGE SCALE GENOMIC DNA]</scope>
    <source>
        <strain evidence="1 2">MaA-Y11</strain>
    </source>
</reference>
<dbReference type="InterPro" id="IPR032676">
    <property type="entry name" value="YkuD_2"/>
</dbReference>
<name>A0A501QBX0_9FLAO</name>
<accession>A0A501QBX0</accession>
<evidence type="ECO:0000313" key="1">
    <source>
        <dbReference type="EMBL" id="TPD69715.1"/>
    </source>
</evidence>
<comment type="caution">
    <text evidence="1">The sequence shown here is derived from an EMBL/GenBank/DDBJ whole genome shotgun (WGS) entry which is preliminary data.</text>
</comment>
<dbReference type="PANTHER" id="PTHR38477">
    <property type="entry name" value="HYPOTHETICAL EXPORTED PROTEIN"/>
    <property type="match status" value="1"/>
</dbReference>
<dbReference type="PANTHER" id="PTHR38477:SF1">
    <property type="entry name" value="MUREIN L,D-TRANSPEPTIDASE CATALYTIC DOMAIN FAMILY PROTEIN"/>
    <property type="match status" value="1"/>
</dbReference>
<gene>
    <name evidence="1" type="ORF">FJA49_07340</name>
</gene>
<dbReference type="Proteomes" id="UP000319175">
    <property type="component" value="Unassembled WGS sequence"/>
</dbReference>
<dbReference type="EMBL" id="VFJE01000053">
    <property type="protein sequence ID" value="TPD69715.1"/>
    <property type="molecule type" value="Genomic_DNA"/>
</dbReference>
<sequence length="203" mass="23347">MIQRIFLFVALHFISCSEGPATSTEKNIKKRDYASFHKEAKAFCKKEKFNEDYYFLIDLSVHSGKNRFYIYDFKTDKISDENLVTHGSCDVGQTNETKWEKAKFSNKDNSHCSSQGKYKIGKRDSSTWGIKIKYWLHGLDATNSNAVSRVIVLHSWTAVSNTEIAPRYAPLSWGCPAVSDDFMKLLDKKLQKTDKPVLLWIID</sequence>
<dbReference type="AlphaFoldDB" id="A0A501QBX0"/>
<dbReference type="Pfam" id="PF13645">
    <property type="entry name" value="YkuD_2"/>
    <property type="match status" value="1"/>
</dbReference>
<keyword evidence="2" id="KW-1185">Reference proteome</keyword>
<evidence type="ECO:0000313" key="2">
    <source>
        <dbReference type="Proteomes" id="UP000319175"/>
    </source>
</evidence>
<organism evidence="1 2">
    <name type="scientific">Flavobacterium microcysteis</name>
    <dbReference type="NCBI Taxonomy" id="2596891"/>
    <lineage>
        <taxon>Bacteria</taxon>
        <taxon>Pseudomonadati</taxon>
        <taxon>Bacteroidota</taxon>
        <taxon>Flavobacteriia</taxon>
        <taxon>Flavobacteriales</taxon>
        <taxon>Flavobacteriaceae</taxon>
        <taxon>Flavobacterium</taxon>
    </lineage>
</organism>
<protein>
    <submittedName>
        <fullName evidence="1">Peptidase</fullName>
    </submittedName>
</protein>